<accession>A0ABS2K983</accession>
<evidence type="ECO:0000313" key="3">
    <source>
        <dbReference type="Proteomes" id="UP001430149"/>
    </source>
</evidence>
<dbReference type="Proteomes" id="UP001430149">
    <property type="component" value="Unassembled WGS sequence"/>
</dbReference>
<proteinExistence type="predicted"/>
<feature type="signal peptide" evidence="1">
    <location>
        <begin position="1"/>
        <end position="19"/>
    </location>
</feature>
<reference evidence="2" key="1">
    <citation type="submission" date="2020-10" db="EMBL/GenBank/DDBJ databases">
        <title>Phylogeny of dyella-like bacteria.</title>
        <authorList>
            <person name="Fu J."/>
        </authorList>
    </citation>
    <scope>NUCLEOTIDE SEQUENCE</scope>
    <source>
        <strain evidence="2">DHOC52</strain>
    </source>
</reference>
<dbReference type="EMBL" id="JADIKE010000038">
    <property type="protein sequence ID" value="MBM7127300.1"/>
    <property type="molecule type" value="Genomic_DNA"/>
</dbReference>
<feature type="chain" id="PRO_5045952560" evidence="1">
    <location>
        <begin position="20"/>
        <end position="122"/>
    </location>
</feature>
<dbReference type="RefSeq" id="WP_204683807.1">
    <property type="nucleotide sequence ID" value="NZ_BSNR01000019.1"/>
</dbReference>
<gene>
    <name evidence="2" type="ORF">ISP19_18150</name>
</gene>
<keyword evidence="1" id="KW-0732">Signal</keyword>
<evidence type="ECO:0000256" key="1">
    <source>
        <dbReference type="SAM" id="SignalP"/>
    </source>
</evidence>
<sequence length="122" mass="13389">MRNTWLVLGLLMASQSVEAVSLCYVDFINEGEDSVVAISLATPGRNDWKPVTLRGVVNGGYVSVDGGYMGRAMVGIRADRGCVYDVLVEFARQNALLVKAFDVCHTHALYIERTWQQAHLAA</sequence>
<evidence type="ECO:0000313" key="2">
    <source>
        <dbReference type="EMBL" id="MBM7127300.1"/>
    </source>
</evidence>
<name>A0ABS2K983_9GAMM</name>
<organism evidence="2 3">
    <name type="scientific">Dyella flava</name>
    <dbReference type="NCBI Taxonomy" id="1920170"/>
    <lineage>
        <taxon>Bacteria</taxon>
        <taxon>Pseudomonadati</taxon>
        <taxon>Pseudomonadota</taxon>
        <taxon>Gammaproteobacteria</taxon>
        <taxon>Lysobacterales</taxon>
        <taxon>Rhodanobacteraceae</taxon>
        <taxon>Dyella</taxon>
    </lineage>
</organism>
<comment type="caution">
    <text evidence="2">The sequence shown here is derived from an EMBL/GenBank/DDBJ whole genome shotgun (WGS) entry which is preliminary data.</text>
</comment>
<keyword evidence="3" id="KW-1185">Reference proteome</keyword>
<protein>
    <submittedName>
        <fullName evidence="2">Uncharacterized protein</fullName>
    </submittedName>
</protein>